<evidence type="ECO:0000259" key="5">
    <source>
        <dbReference type="Pfam" id="PF02775"/>
    </source>
</evidence>
<dbReference type="InterPro" id="IPR045229">
    <property type="entry name" value="TPP_enz"/>
</dbReference>
<dbReference type="Proteomes" id="UP000269692">
    <property type="component" value="Unassembled WGS sequence"/>
</dbReference>
<evidence type="ECO:0000256" key="3">
    <source>
        <dbReference type="RuleBase" id="RU362132"/>
    </source>
</evidence>
<dbReference type="InterPro" id="IPR012001">
    <property type="entry name" value="Thiamin_PyroP_enz_TPP-bd_dom"/>
</dbReference>
<dbReference type="CDD" id="cd07035">
    <property type="entry name" value="TPP_PYR_POX_like"/>
    <property type="match status" value="1"/>
</dbReference>
<evidence type="ECO:0000256" key="2">
    <source>
        <dbReference type="ARBA" id="ARBA00023052"/>
    </source>
</evidence>
<dbReference type="Gene3D" id="3.40.50.970">
    <property type="match status" value="2"/>
</dbReference>
<dbReference type="InterPro" id="IPR029035">
    <property type="entry name" value="DHS-like_NAD/FAD-binding_dom"/>
</dbReference>
<reference evidence="7 8" key="1">
    <citation type="submission" date="2018-10" db="EMBL/GenBank/DDBJ databases">
        <title>Xanthobacter tagetidis genome sequencing and assembly.</title>
        <authorList>
            <person name="Maclea K.S."/>
            <person name="Goen A.E."/>
            <person name="Fatima S.A."/>
        </authorList>
    </citation>
    <scope>NUCLEOTIDE SEQUENCE [LARGE SCALE GENOMIC DNA]</scope>
    <source>
        <strain evidence="7 8">ATCC 700314</strain>
    </source>
</reference>
<dbReference type="GO" id="GO:0003984">
    <property type="term" value="F:acetolactate synthase activity"/>
    <property type="evidence" value="ECO:0007669"/>
    <property type="project" value="TreeGrafter"/>
</dbReference>
<evidence type="ECO:0000259" key="4">
    <source>
        <dbReference type="Pfam" id="PF00205"/>
    </source>
</evidence>
<dbReference type="PANTHER" id="PTHR18968">
    <property type="entry name" value="THIAMINE PYROPHOSPHATE ENZYMES"/>
    <property type="match status" value="1"/>
</dbReference>
<dbReference type="GO" id="GO:0000287">
    <property type="term" value="F:magnesium ion binding"/>
    <property type="evidence" value="ECO:0007669"/>
    <property type="project" value="InterPro"/>
</dbReference>
<dbReference type="Pfam" id="PF00205">
    <property type="entry name" value="TPP_enzyme_M"/>
    <property type="match status" value="1"/>
</dbReference>
<protein>
    <submittedName>
        <fullName evidence="7">Thiamine pyrophosphate-binding protein</fullName>
    </submittedName>
</protein>
<dbReference type="SUPFAM" id="SSF52518">
    <property type="entry name" value="Thiamin diphosphate-binding fold (THDP-binding)"/>
    <property type="match status" value="2"/>
</dbReference>
<feature type="domain" description="Thiamine pyrophosphate enzyme central" evidence="4">
    <location>
        <begin position="216"/>
        <end position="330"/>
    </location>
</feature>
<accession>A0A3L7AB51</accession>
<dbReference type="GO" id="GO:0005948">
    <property type="term" value="C:acetolactate synthase complex"/>
    <property type="evidence" value="ECO:0007669"/>
    <property type="project" value="TreeGrafter"/>
</dbReference>
<dbReference type="InterPro" id="IPR011766">
    <property type="entry name" value="TPP_enzyme_TPP-bd"/>
</dbReference>
<evidence type="ECO:0000259" key="6">
    <source>
        <dbReference type="Pfam" id="PF02776"/>
    </source>
</evidence>
<dbReference type="Pfam" id="PF02775">
    <property type="entry name" value="TPP_enzyme_C"/>
    <property type="match status" value="1"/>
</dbReference>
<dbReference type="AlphaFoldDB" id="A0A3L7AB51"/>
<dbReference type="GO" id="GO:0009097">
    <property type="term" value="P:isoleucine biosynthetic process"/>
    <property type="evidence" value="ECO:0007669"/>
    <property type="project" value="TreeGrafter"/>
</dbReference>
<evidence type="ECO:0000256" key="1">
    <source>
        <dbReference type="ARBA" id="ARBA00007812"/>
    </source>
</evidence>
<dbReference type="Pfam" id="PF02776">
    <property type="entry name" value="TPP_enzyme_N"/>
    <property type="match status" value="1"/>
</dbReference>
<comment type="similarity">
    <text evidence="1 3">Belongs to the TPP enzyme family.</text>
</comment>
<gene>
    <name evidence="7" type="ORF">D9R14_14425</name>
</gene>
<evidence type="ECO:0000313" key="8">
    <source>
        <dbReference type="Proteomes" id="UP000269692"/>
    </source>
</evidence>
<name>A0A3L7AB51_9HYPH</name>
<dbReference type="PANTHER" id="PTHR18968:SF13">
    <property type="entry name" value="ACETOLACTATE SYNTHASE CATALYTIC SUBUNIT, MITOCHONDRIAL"/>
    <property type="match status" value="1"/>
</dbReference>
<dbReference type="InterPro" id="IPR012000">
    <property type="entry name" value="Thiamin_PyroP_enz_cen_dom"/>
</dbReference>
<evidence type="ECO:0000313" key="7">
    <source>
        <dbReference type="EMBL" id="RLP77194.1"/>
    </source>
</evidence>
<dbReference type="GO" id="GO:0050660">
    <property type="term" value="F:flavin adenine dinucleotide binding"/>
    <property type="evidence" value="ECO:0007669"/>
    <property type="project" value="TreeGrafter"/>
</dbReference>
<dbReference type="Gene3D" id="3.40.50.1220">
    <property type="entry name" value="TPP-binding domain"/>
    <property type="match status" value="1"/>
</dbReference>
<sequence>MKRNEVPVVSNAPAELAWGSDVAAAMLRELGIDYVALNPGASYRGLHDSLVNFLGNETPKMLLCMHEDHVVSIAHGYAKATDRAMGAVLHSNVGLMHGLMGVFNAYCDRMPMMILGATGPIAPEMRRPWIDWIHTAKDQGALLRDYIKWDDEPRSPEGIVEAFLRGAQLTHMEPRAPVYICLDAGLQEQKLAKPIALPPVERYQLAPPPSADDATVAKVADLLLAAKAPLLLCGRGSRAQEAWDARVKLAELLNARVMTSLRERAAFPTEHPNHVVPPCYWLTAAAKDQVRAADVIVSLDWADFNGFLMQVTRDTASIPAKLVHVSLDANLHRGWSMDYFALPPVDVPVLASPDRFVAQLLAEVEARLAKGGKPAATKPERAPRAEAAYKGKPGDEIAPRDIEVALAKARGDRPFSLAHVTIGWAGDVYEFRDPLDFLGHDGGAGLAAGPGITVGAALALKDKGREVVSVLGDGDFLQGVTALWTAAHYELPALFIVSNNRSNFNDELHQEAVAKIRARPVENRWIGQRMDEPMVDLAAIARAQGVAAEGPVRTHEEMEAAIARGLDHVAAGKPYLIDVHVAAGYASAPLSRGE</sequence>
<keyword evidence="2 3" id="KW-0786">Thiamine pyrophosphate</keyword>
<feature type="domain" description="Thiamine pyrophosphate enzyme TPP-binding" evidence="5">
    <location>
        <begin position="423"/>
        <end position="579"/>
    </location>
</feature>
<dbReference type="EMBL" id="RCTF01000011">
    <property type="protein sequence ID" value="RLP77194.1"/>
    <property type="molecule type" value="Genomic_DNA"/>
</dbReference>
<dbReference type="SUPFAM" id="SSF52467">
    <property type="entry name" value="DHS-like NAD/FAD-binding domain"/>
    <property type="match status" value="1"/>
</dbReference>
<dbReference type="GO" id="GO:0009099">
    <property type="term" value="P:L-valine biosynthetic process"/>
    <property type="evidence" value="ECO:0007669"/>
    <property type="project" value="TreeGrafter"/>
</dbReference>
<keyword evidence="8" id="KW-1185">Reference proteome</keyword>
<organism evidence="7 8">
    <name type="scientific">Xanthobacter tagetidis</name>
    <dbReference type="NCBI Taxonomy" id="60216"/>
    <lineage>
        <taxon>Bacteria</taxon>
        <taxon>Pseudomonadati</taxon>
        <taxon>Pseudomonadota</taxon>
        <taxon>Alphaproteobacteria</taxon>
        <taxon>Hyphomicrobiales</taxon>
        <taxon>Xanthobacteraceae</taxon>
        <taxon>Xanthobacter</taxon>
    </lineage>
</organism>
<dbReference type="RefSeq" id="WP_121624032.1">
    <property type="nucleotide sequence ID" value="NZ_JACIIW010000008.1"/>
</dbReference>
<proteinExistence type="inferred from homology"/>
<comment type="caution">
    <text evidence="7">The sequence shown here is derived from an EMBL/GenBank/DDBJ whole genome shotgun (WGS) entry which is preliminary data.</text>
</comment>
<dbReference type="InterPro" id="IPR029061">
    <property type="entry name" value="THDP-binding"/>
</dbReference>
<dbReference type="GO" id="GO:0030976">
    <property type="term" value="F:thiamine pyrophosphate binding"/>
    <property type="evidence" value="ECO:0007669"/>
    <property type="project" value="InterPro"/>
</dbReference>
<feature type="domain" description="Thiamine pyrophosphate enzyme N-terminal TPP-binding" evidence="6">
    <location>
        <begin position="19"/>
        <end position="121"/>
    </location>
</feature>
<dbReference type="OrthoDB" id="4494979at2"/>